<protein>
    <submittedName>
        <fullName evidence="1">Uncharacterized protein</fullName>
    </submittedName>
</protein>
<name>A0ABQ5HG25_9ASTR</name>
<dbReference type="EMBL" id="BQNB010019556">
    <property type="protein sequence ID" value="GJT86539.1"/>
    <property type="molecule type" value="Genomic_DNA"/>
</dbReference>
<evidence type="ECO:0000313" key="2">
    <source>
        <dbReference type="Proteomes" id="UP001151760"/>
    </source>
</evidence>
<keyword evidence="2" id="KW-1185">Reference proteome</keyword>
<proteinExistence type="predicted"/>
<accession>A0ABQ5HG25</accession>
<reference evidence="1" key="2">
    <citation type="submission" date="2022-01" db="EMBL/GenBank/DDBJ databases">
        <authorList>
            <person name="Yamashiro T."/>
            <person name="Shiraishi A."/>
            <person name="Satake H."/>
            <person name="Nakayama K."/>
        </authorList>
    </citation>
    <scope>NUCLEOTIDE SEQUENCE</scope>
</reference>
<gene>
    <name evidence="1" type="ORF">Tco_1068256</name>
</gene>
<organism evidence="1 2">
    <name type="scientific">Tanacetum coccineum</name>
    <dbReference type="NCBI Taxonomy" id="301880"/>
    <lineage>
        <taxon>Eukaryota</taxon>
        <taxon>Viridiplantae</taxon>
        <taxon>Streptophyta</taxon>
        <taxon>Embryophyta</taxon>
        <taxon>Tracheophyta</taxon>
        <taxon>Spermatophyta</taxon>
        <taxon>Magnoliopsida</taxon>
        <taxon>eudicotyledons</taxon>
        <taxon>Gunneridae</taxon>
        <taxon>Pentapetalae</taxon>
        <taxon>asterids</taxon>
        <taxon>campanulids</taxon>
        <taxon>Asterales</taxon>
        <taxon>Asteraceae</taxon>
        <taxon>Asteroideae</taxon>
        <taxon>Anthemideae</taxon>
        <taxon>Anthemidinae</taxon>
        <taxon>Tanacetum</taxon>
    </lineage>
</organism>
<sequence>MLNHRHLFFTPAEAAELAAGGVATTLAGSRKEGNDDLRLLGVYKAKGAPVQRKPLKHTDYEVLNEFWEVDYEGVKEDARNNATTLEGLEL</sequence>
<evidence type="ECO:0000313" key="1">
    <source>
        <dbReference type="EMBL" id="GJT86539.1"/>
    </source>
</evidence>
<reference evidence="1" key="1">
    <citation type="journal article" date="2022" name="Int. J. Mol. Sci.">
        <title>Draft Genome of Tanacetum Coccineum: Genomic Comparison of Closely Related Tanacetum-Family Plants.</title>
        <authorList>
            <person name="Yamashiro T."/>
            <person name="Shiraishi A."/>
            <person name="Nakayama K."/>
            <person name="Satake H."/>
        </authorList>
    </citation>
    <scope>NUCLEOTIDE SEQUENCE</scope>
</reference>
<dbReference type="Proteomes" id="UP001151760">
    <property type="component" value="Unassembled WGS sequence"/>
</dbReference>
<comment type="caution">
    <text evidence="1">The sequence shown here is derived from an EMBL/GenBank/DDBJ whole genome shotgun (WGS) entry which is preliminary data.</text>
</comment>